<feature type="transmembrane region" description="Helical" evidence="1">
    <location>
        <begin position="16"/>
        <end position="36"/>
    </location>
</feature>
<sequence length="82" mass="9916">MNHSLLIINICYLRRYYSQLLIGNAFFTFYLNFNLLTSSRVRRYRLIPLTEPYVRTSYTAPVIFYSLSYREQNSGSHFVYRI</sequence>
<protein>
    <submittedName>
        <fullName evidence="2">Uncharacterized protein</fullName>
    </submittedName>
</protein>
<organism evidence="2 3">
    <name type="scientific">Photobacterium profundum (strain SS9)</name>
    <dbReference type="NCBI Taxonomy" id="298386"/>
    <lineage>
        <taxon>Bacteria</taxon>
        <taxon>Pseudomonadati</taxon>
        <taxon>Pseudomonadota</taxon>
        <taxon>Gammaproteobacteria</taxon>
        <taxon>Vibrionales</taxon>
        <taxon>Vibrionaceae</taxon>
        <taxon>Photobacterium</taxon>
    </lineage>
</organism>
<keyword evidence="1" id="KW-1133">Transmembrane helix</keyword>
<evidence type="ECO:0000313" key="2">
    <source>
        <dbReference type="EMBL" id="CAG22694.1"/>
    </source>
</evidence>
<dbReference type="STRING" id="298386.PBPRB0822"/>
<accession>Q6LJ36</accession>
<keyword evidence="1" id="KW-0812">Transmembrane</keyword>
<dbReference type="EMBL" id="CR378677">
    <property type="protein sequence ID" value="CAG22694.1"/>
    <property type="molecule type" value="Genomic_DNA"/>
</dbReference>
<dbReference type="AlphaFoldDB" id="Q6LJ36"/>
<keyword evidence="3" id="KW-1185">Reference proteome</keyword>
<keyword evidence="1" id="KW-0472">Membrane</keyword>
<dbReference type="KEGG" id="ppr:PBPRB0822"/>
<dbReference type="HOGENOM" id="CLU_2555337_0_0_6"/>
<dbReference type="Proteomes" id="UP000000593">
    <property type="component" value="Chromosome 2"/>
</dbReference>
<gene>
    <name evidence="2" type="ordered locus">PBPRB0822</name>
</gene>
<evidence type="ECO:0000313" key="3">
    <source>
        <dbReference type="Proteomes" id="UP000000593"/>
    </source>
</evidence>
<name>Q6LJ36_PHOPR</name>
<reference evidence="3" key="1">
    <citation type="journal article" date="2005" name="Science">
        <title>Life at depth: Photobacterium profundum genome sequence and expression analysis.</title>
        <authorList>
            <person name="Vezzi A."/>
            <person name="Campanaro S."/>
            <person name="D'Angelo M."/>
            <person name="Simonato F."/>
            <person name="Vitulo N."/>
            <person name="Lauro F.M."/>
            <person name="Cestaro A."/>
            <person name="Malacrida G."/>
            <person name="Simionati B."/>
            <person name="Cannata N."/>
            <person name="Romualdi C."/>
            <person name="Bartlett D.H."/>
            <person name="Valle G."/>
        </authorList>
    </citation>
    <scope>NUCLEOTIDE SEQUENCE [LARGE SCALE GENOMIC DNA]</scope>
    <source>
        <strain evidence="3">ATCC BAA-1253 / SS9</strain>
    </source>
</reference>
<evidence type="ECO:0000256" key="1">
    <source>
        <dbReference type="SAM" id="Phobius"/>
    </source>
</evidence>
<proteinExistence type="predicted"/>